<dbReference type="InterPro" id="IPR011042">
    <property type="entry name" value="6-blade_b-propeller_TolB-like"/>
</dbReference>
<keyword evidence="5" id="KW-1185">Reference proteome</keyword>
<dbReference type="GO" id="GO:0019867">
    <property type="term" value="C:outer membrane"/>
    <property type="evidence" value="ECO:0007669"/>
    <property type="project" value="InterPro"/>
</dbReference>
<dbReference type="SUPFAM" id="SSF69304">
    <property type="entry name" value="Tricorn protease N-terminal domain"/>
    <property type="match status" value="1"/>
</dbReference>
<dbReference type="PANTHER" id="PTHR36842">
    <property type="entry name" value="PROTEIN TOLB HOMOLOG"/>
    <property type="match status" value="1"/>
</dbReference>
<evidence type="ECO:0000256" key="2">
    <source>
        <dbReference type="ARBA" id="ARBA00023136"/>
    </source>
</evidence>
<dbReference type="EMBL" id="CP073355">
    <property type="protein sequence ID" value="URA11088.1"/>
    <property type="molecule type" value="Genomic_DNA"/>
</dbReference>
<evidence type="ECO:0000313" key="4">
    <source>
        <dbReference type="EMBL" id="URA11088.1"/>
    </source>
</evidence>
<dbReference type="Gene3D" id="2.40.160.50">
    <property type="entry name" value="membrane protein fhac: a member of the omp85/tpsb transporter family"/>
    <property type="match status" value="1"/>
</dbReference>
<dbReference type="Pfam" id="PF01103">
    <property type="entry name" value="Omp85"/>
    <property type="match status" value="1"/>
</dbReference>
<keyword evidence="2" id="KW-0472">Membrane</keyword>
<reference evidence="4" key="1">
    <citation type="submission" date="2021-04" db="EMBL/GenBank/DDBJ databases">
        <authorList>
            <person name="Postec A."/>
        </authorList>
    </citation>
    <scope>NUCLEOTIDE SEQUENCE</scope>
    <source>
        <strain evidence="4">F1F22</strain>
    </source>
</reference>
<gene>
    <name evidence="4" type="ORF">KDW03_04625</name>
</gene>
<comment type="subcellular location">
    <subcellularLocation>
        <location evidence="1">Membrane</location>
    </subcellularLocation>
</comment>
<dbReference type="Gene3D" id="2.120.10.30">
    <property type="entry name" value="TolB, C-terminal domain"/>
    <property type="match status" value="1"/>
</dbReference>
<reference evidence="4" key="2">
    <citation type="submission" date="2022-06" db="EMBL/GenBank/DDBJ databases">
        <title>Thermospira aquatica gen. nov., sp. nov.</title>
        <authorList>
            <person name="Ben Ali Gam Z."/>
            <person name="Labat M."/>
        </authorList>
    </citation>
    <scope>NUCLEOTIDE SEQUENCE</scope>
    <source>
        <strain evidence="4">F1F22</strain>
    </source>
</reference>
<evidence type="ECO:0000313" key="5">
    <source>
        <dbReference type="Proteomes" id="UP001056539"/>
    </source>
</evidence>
<organism evidence="4 5">
    <name type="scientific">Thermospira aquatica</name>
    <dbReference type="NCBI Taxonomy" id="2828656"/>
    <lineage>
        <taxon>Bacteria</taxon>
        <taxon>Pseudomonadati</taxon>
        <taxon>Spirochaetota</taxon>
        <taxon>Spirochaetia</taxon>
        <taxon>Brevinematales</taxon>
        <taxon>Thermospiraceae</taxon>
        <taxon>Thermospira</taxon>
    </lineage>
</organism>
<dbReference type="Proteomes" id="UP001056539">
    <property type="component" value="Chromosome"/>
</dbReference>
<evidence type="ECO:0000259" key="3">
    <source>
        <dbReference type="Pfam" id="PF01103"/>
    </source>
</evidence>
<dbReference type="AlphaFoldDB" id="A0AAX3BG01"/>
<protein>
    <submittedName>
        <fullName evidence="4">BamA/TamA family outer membrane protein</fullName>
    </submittedName>
</protein>
<evidence type="ECO:0000256" key="1">
    <source>
        <dbReference type="ARBA" id="ARBA00004370"/>
    </source>
</evidence>
<dbReference type="InterPro" id="IPR000184">
    <property type="entry name" value="Bac_surfAg_D15"/>
</dbReference>
<dbReference type="RefSeq" id="WP_271436223.1">
    <property type="nucleotide sequence ID" value="NZ_CP073355.1"/>
</dbReference>
<accession>A0AAX3BG01</accession>
<sequence>MFFRSCVFILFFPLVLYGFWKNKVQYFSYDWVAVESSHFEVLVTRGQTNLLSEAIELLETAYSHHQRLFNYTVKKKIQVILYPNQIDFLKNNILPWTERGTEGFTELSRGRVAIYFTPRRSEMKHFVYHELAHVFQLFLWSEKRLVGMQFLDIPLWVVEGGAEWASAGLTREGDRYVANLLYRGKIPSLFDLSDLRLEPYQYYLVYKMGALFYTFAEEKWGKGFFARLMHLIAEKGSWGKILREDLGIQQETLDREFREFLSRRYFLRYPQNAVFEKLHEKENFEAHMLWITSNEFLTMGVDRYYPAYVLYNTNTQRRKVLDRIGISEENLYFQYQRNHLSKSTNSLVCWLVEGGDRYRLVLYDTKTRKKTFYVPSYRVISSPEISPSGEEIVFVAFEGMHHILAIYHIPTRKTHVLFSTPFVIENPRWFDRDRILFSANFHDTPEGENLDLYLYDREQNRLVWRMDSGESDEMPYVFEKKGEKKILFIKQGFFPSLCVYDPQTELYTEISTAPGEISFPVQQGEDIYFTLYDGGTMAIYRTYYQEKEQKPASYQELPSFSEKSISEWQGLLSVKPYIWRIQPDSFFFIFSANSYGDVGLAGIFSGSDILGDHQVYALVDSIFVGADPGLAGWNMELGYAFLKYRHQFGFRFLHYNNLFYEWIQFPDFYQVGQSYFDKWQVDGLYSYPLNTFQRFDVTVSYRSLTYLTGATQYEDHIEFRFINAQELLGSGRYVFDNTLGSSIGPLDGLRATLALEQILPLNGLGGLATRLIGDLRWYFMIVPGYGFATRVVAGKIVNYDPLRLPQQFWVGGFQSIRGYPYGKFSGDTMLVINTEFRFPLIRYWQLGFPPIVLPTIWSVGFLDMGAVTKAEDIHRFQLFDDEGYLKDGLMSAGFGFRLVFGEDIKLMWNFAYPYDGRRFKEVVQEIVIARDF</sequence>
<name>A0AAX3BG01_9SPIR</name>
<feature type="domain" description="Bacterial surface antigen (D15)" evidence="3">
    <location>
        <begin position="686"/>
        <end position="872"/>
    </location>
</feature>
<proteinExistence type="predicted"/>
<dbReference type="KEGG" id="taqu:KDW03_04625"/>